<dbReference type="PANTHER" id="PTHR21228:SF4">
    <property type="entry name" value="FAS-ACTIVATED SERINE_THREONINE KINASE"/>
    <property type="match status" value="1"/>
</dbReference>
<proteinExistence type="predicted"/>
<dbReference type="InterPro" id="IPR050870">
    <property type="entry name" value="FAST_kinase"/>
</dbReference>
<feature type="region of interest" description="Disordered" evidence="3">
    <location>
        <begin position="772"/>
        <end position="846"/>
    </location>
</feature>
<keyword evidence="6" id="KW-1185">Reference proteome</keyword>
<evidence type="ECO:0000256" key="3">
    <source>
        <dbReference type="SAM" id="MobiDB-lite"/>
    </source>
</evidence>
<name>A0A8J6DFW6_GALPY</name>
<dbReference type="OrthoDB" id="8881103at2759"/>
<dbReference type="GO" id="GO:0044528">
    <property type="term" value="P:regulation of mitochondrial mRNA stability"/>
    <property type="evidence" value="ECO:0007669"/>
    <property type="project" value="InterPro"/>
</dbReference>
<feature type="compositionally biased region" description="Basic and acidic residues" evidence="3">
    <location>
        <begin position="772"/>
        <end position="781"/>
    </location>
</feature>
<dbReference type="SMART" id="SM00952">
    <property type="entry name" value="RAP"/>
    <property type="match status" value="1"/>
</dbReference>
<sequence length="866" mass="94153">GGGARGAPSSHGPTGATSVRAEAWAAIGVRAAIRGLLGRWRTRWPADEEAAGGARLSGPETGCGSDLRGARGKTSPPFLGRPSGSPSPNSMLRVLLSAQASAARLSGLLLLPPVQPCCLGPSKWGERLPGGGPHSVPVQGLQRLLEQARSPGELLRWLGQNPTKVHAHHYPVALHRLGQLLGSRPRPPPVEQATLQDLSQLIIRNCPSFDMHTVHVCLHLAVLLGEEGAWGRVLMEEDEEGWESLSPMRAEHLPLLGLPPQTLCLSGFPADGPLVRALEQERRFRLPPKPPPPPKPVLLEAALSCPRFLRHPRQHLIRSLAGAAGAQEAGLLRTQVGSLRWSGLSAQCDRLFFTEARPEELTPHVMVLLAQHLARHRLREPQLLETIAHFLVVQEAQLNSKVVQKLVLPFGRLNYLPLEQQFMPCLERILAREAGVAPLATVNILMSLCQLRCLPFRALHFVFSPGFISHISGTPHALIVRRYLSLLDTAVELELPDYRGPRLPRRQQVPIFPQPLTTDRARCKYSHKDIVAEGLRQLLGEEKYRQDLTVPPGYCTDFLLCVSSSGAVLPVRTQDPFLPYPPRACPQGPATGDPAQRVVLMLRERWHFCRDGRVLLGSRALRERHLALMGYQLLPLPFEELESQRGLPQLKSYLRQKLQALGLRWGPEGGFWDGARGVPASPLGPAPTQKQKTGLADRPGSGYTGIGISLYSSTPSRSSNTGSASLASSCGGQSRCGPSQDPGPPSTRAGGGWAGLRGPYTFHFPLREDAAEHRHAERNREDEDEGEGQGGRGGHDGPEQGQAEQLQGCEQVHPEGPNLGRSTGQAEEGTDATHGHDEQQVQVEAGALLQHALLLGDDQPDRDGTR</sequence>
<keyword evidence="2" id="KW-0496">Mitochondrion</keyword>
<dbReference type="GO" id="GO:0016301">
    <property type="term" value="F:kinase activity"/>
    <property type="evidence" value="ECO:0007669"/>
    <property type="project" value="UniProtKB-KW"/>
</dbReference>
<feature type="region of interest" description="Disordered" evidence="3">
    <location>
        <begin position="48"/>
        <end position="87"/>
    </location>
</feature>
<feature type="non-terminal residue" evidence="5">
    <location>
        <position position="1"/>
    </location>
</feature>
<dbReference type="GO" id="GO:0000963">
    <property type="term" value="P:mitochondrial RNA processing"/>
    <property type="evidence" value="ECO:0007669"/>
    <property type="project" value="TreeGrafter"/>
</dbReference>
<dbReference type="PANTHER" id="PTHR21228">
    <property type="entry name" value="FAST LEU-RICH DOMAIN-CONTAINING"/>
    <property type="match status" value="1"/>
</dbReference>
<dbReference type="Proteomes" id="UP000700334">
    <property type="component" value="Unassembled WGS sequence"/>
</dbReference>
<comment type="subcellular location">
    <subcellularLocation>
        <location evidence="1">Mitochondrion</location>
    </subcellularLocation>
</comment>
<dbReference type="InterPro" id="IPR013579">
    <property type="entry name" value="FAST_2"/>
</dbReference>
<feature type="region of interest" description="Disordered" evidence="3">
    <location>
        <begin position="676"/>
        <end position="756"/>
    </location>
</feature>
<keyword evidence="5" id="KW-0418">Kinase</keyword>
<dbReference type="GO" id="GO:0035770">
    <property type="term" value="C:ribonucleoprotein granule"/>
    <property type="evidence" value="ECO:0007669"/>
    <property type="project" value="TreeGrafter"/>
</dbReference>
<dbReference type="Pfam" id="PF08373">
    <property type="entry name" value="RAP"/>
    <property type="match status" value="1"/>
</dbReference>
<dbReference type="PROSITE" id="PS51286">
    <property type="entry name" value="RAP"/>
    <property type="match status" value="1"/>
</dbReference>
<dbReference type="Pfam" id="PF08368">
    <property type="entry name" value="FAST_2"/>
    <property type="match status" value="1"/>
</dbReference>
<dbReference type="GO" id="GO:0005759">
    <property type="term" value="C:mitochondrial matrix"/>
    <property type="evidence" value="ECO:0007669"/>
    <property type="project" value="TreeGrafter"/>
</dbReference>
<evidence type="ECO:0000256" key="2">
    <source>
        <dbReference type="ARBA" id="ARBA00023128"/>
    </source>
</evidence>
<evidence type="ECO:0000313" key="5">
    <source>
        <dbReference type="EMBL" id="KAG8506150.1"/>
    </source>
</evidence>
<evidence type="ECO:0000313" key="6">
    <source>
        <dbReference type="Proteomes" id="UP000700334"/>
    </source>
</evidence>
<accession>A0A8J6DFW6</accession>
<dbReference type="Pfam" id="PF06743">
    <property type="entry name" value="FAST_1"/>
    <property type="match status" value="1"/>
</dbReference>
<protein>
    <submittedName>
        <fullName evidence="5">Fas-activated serine/threonine kinase</fullName>
    </submittedName>
</protein>
<dbReference type="AlphaFoldDB" id="A0A8J6DFW6"/>
<dbReference type="InterPro" id="IPR010622">
    <property type="entry name" value="FAST_Leu-rich"/>
</dbReference>
<feature type="compositionally biased region" description="Low complexity" evidence="3">
    <location>
        <begin position="709"/>
        <end position="729"/>
    </location>
</feature>
<organism evidence="5 6">
    <name type="scientific">Galemys pyrenaicus</name>
    <name type="common">Iberian desman</name>
    <name type="synonym">Pyrenean desman</name>
    <dbReference type="NCBI Taxonomy" id="202257"/>
    <lineage>
        <taxon>Eukaryota</taxon>
        <taxon>Metazoa</taxon>
        <taxon>Chordata</taxon>
        <taxon>Craniata</taxon>
        <taxon>Vertebrata</taxon>
        <taxon>Euteleostomi</taxon>
        <taxon>Mammalia</taxon>
        <taxon>Eutheria</taxon>
        <taxon>Laurasiatheria</taxon>
        <taxon>Eulipotyphla</taxon>
        <taxon>Talpidae</taxon>
        <taxon>Galemys</taxon>
    </lineage>
</organism>
<evidence type="ECO:0000259" key="4">
    <source>
        <dbReference type="PROSITE" id="PS51286"/>
    </source>
</evidence>
<evidence type="ECO:0000256" key="1">
    <source>
        <dbReference type="ARBA" id="ARBA00004173"/>
    </source>
</evidence>
<dbReference type="EMBL" id="JAGFMF010012182">
    <property type="protein sequence ID" value="KAG8506150.1"/>
    <property type="molecule type" value="Genomic_DNA"/>
</dbReference>
<dbReference type="GO" id="GO:0003723">
    <property type="term" value="F:RNA binding"/>
    <property type="evidence" value="ECO:0007669"/>
    <property type="project" value="TreeGrafter"/>
</dbReference>
<gene>
    <name evidence="5" type="ORF">J0S82_020802</name>
</gene>
<reference evidence="5" key="1">
    <citation type="journal article" date="2021" name="Evol. Appl.">
        <title>The genome of the Pyrenean desman and the effects of bottlenecks and inbreeding on the genomic landscape of an endangered species.</title>
        <authorList>
            <person name="Escoda L."/>
            <person name="Castresana J."/>
        </authorList>
    </citation>
    <scope>NUCLEOTIDE SEQUENCE</scope>
    <source>
        <strain evidence="5">IBE-C5619</strain>
    </source>
</reference>
<comment type="caution">
    <text evidence="5">The sequence shown here is derived from an EMBL/GenBank/DDBJ whole genome shotgun (WGS) entry which is preliminary data.</text>
</comment>
<keyword evidence="5" id="KW-0808">Transferase</keyword>
<feature type="domain" description="RAP" evidence="4">
    <location>
        <begin position="598"/>
        <end position="656"/>
    </location>
</feature>
<dbReference type="InterPro" id="IPR013584">
    <property type="entry name" value="RAP"/>
</dbReference>